<dbReference type="InterPro" id="IPR029041">
    <property type="entry name" value="FAD-linked_oxidoreductase-like"/>
</dbReference>
<dbReference type="Proteomes" id="UP001501521">
    <property type="component" value="Unassembled WGS sequence"/>
</dbReference>
<dbReference type="SUPFAM" id="SSF51730">
    <property type="entry name" value="FAD-linked oxidoreductase"/>
    <property type="match status" value="1"/>
</dbReference>
<comment type="caution">
    <text evidence="2">The sequence shown here is derived from an EMBL/GenBank/DDBJ whole genome shotgun (WGS) entry which is preliminary data.</text>
</comment>
<proteinExistence type="predicted"/>
<evidence type="ECO:0000256" key="1">
    <source>
        <dbReference type="ARBA" id="ARBA00023002"/>
    </source>
</evidence>
<name>A0ABP9EZW2_9ACTN</name>
<dbReference type="Gene3D" id="3.20.20.220">
    <property type="match status" value="1"/>
</dbReference>
<organism evidence="2 3">
    <name type="scientific">Tessaracoccus lubricantis</name>
    <dbReference type="NCBI Taxonomy" id="545543"/>
    <lineage>
        <taxon>Bacteria</taxon>
        <taxon>Bacillati</taxon>
        <taxon>Actinomycetota</taxon>
        <taxon>Actinomycetes</taxon>
        <taxon>Propionibacteriales</taxon>
        <taxon>Propionibacteriaceae</taxon>
        <taxon>Tessaracoccus</taxon>
    </lineage>
</organism>
<evidence type="ECO:0000313" key="3">
    <source>
        <dbReference type="Proteomes" id="UP001501521"/>
    </source>
</evidence>
<dbReference type="EMBL" id="BAABLV010000008">
    <property type="protein sequence ID" value="GAA4891100.1"/>
    <property type="molecule type" value="Genomic_DNA"/>
</dbReference>
<keyword evidence="3" id="KW-1185">Reference proteome</keyword>
<keyword evidence="1" id="KW-0560">Oxidoreductase</keyword>
<dbReference type="RefSeq" id="WP_345578408.1">
    <property type="nucleotide sequence ID" value="NZ_BAABLV010000008.1"/>
</dbReference>
<reference evidence="3" key="1">
    <citation type="journal article" date="2019" name="Int. J. Syst. Evol. Microbiol.">
        <title>The Global Catalogue of Microorganisms (GCM) 10K type strain sequencing project: providing services to taxonomists for standard genome sequencing and annotation.</title>
        <authorList>
            <consortium name="The Broad Institute Genomics Platform"/>
            <consortium name="The Broad Institute Genome Sequencing Center for Infectious Disease"/>
            <person name="Wu L."/>
            <person name="Ma J."/>
        </authorList>
    </citation>
    <scope>NUCLEOTIDE SEQUENCE [LARGE SCALE GENOMIC DNA]</scope>
    <source>
        <strain evidence="3">JCM 19125</strain>
    </source>
</reference>
<gene>
    <name evidence="2" type="ORF">GCM10025789_04740</name>
</gene>
<protein>
    <submittedName>
        <fullName evidence="2">Proline dehydrogenase family protein</fullName>
    </submittedName>
</protein>
<accession>A0ABP9EZW2</accession>
<sequence>MSRLNSVVRSLIRSRWAQGAALSSGVAEEFARAYVVPEEADAISAARTLRKQGLEVSLSYLPASDDESESPAMILQTLSDLGELAQGAELSVKPSSLGLRTDGASATTVLDELCRAAGEAGAVVTLEMQGAHEYQPTLDLWRRARDEHPHLGITLPADIRMAERDVAQVAAGGARVRLCVGSYPVPPSMGYRRERDKQLALVRCLRVAMESGAYAMLASHDPTLIAIAQDLARHNAIPRDGFEFQMFYGVRPLEQRRLADIGFRSRTYVPFGPAWFEYLSTRIAARPRTAFSYLRAVADKS</sequence>
<evidence type="ECO:0000313" key="2">
    <source>
        <dbReference type="EMBL" id="GAA4891100.1"/>
    </source>
</evidence>